<keyword evidence="1" id="KW-0472">Membrane</keyword>
<keyword evidence="1" id="KW-0812">Transmembrane</keyword>
<organism evidence="2 3">
    <name type="scientific">Roseovarius ramblicola</name>
    <dbReference type="NCBI Taxonomy" id="2022336"/>
    <lineage>
        <taxon>Bacteria</taxon>
        <taxon>Pseudomonadati</taxon>
        <taxon>Pseudomonadota</taxon>
        <taxon>Alphaproteobacteria</taxon>
        <taxon>Rhodobacterales</taxon>
        <taxon>Roseobacteraceae</taxon>
        <taxon>Roseovarius</taxon>
    </lineage>
</organism>
<comment type="caution">
    <text evidence="2">The sequence shown here is derived from an EMBL/GenBank/DDBJ whole genome shotgun (WGS) entry which is preliminary data.</text>
</comment>
<dbReference type="EMBL" id="JBHMEC010000004">
    <property type="protein sequence ID" value="MFB9148694.1"/>
    <property type="molecule type" value="Genomic_DNA"/>
</dbReference>
<evidence type="ECO:0000313" key="2">
    <source>
        <dbReference type="EMBL" id="MFB9148694.1"/>
    </source>
</evidence>
<reference evidence="2 3" key="1">
    <citation type="submission" date="2024-09" db="EMBL/GenBank/DDBJ databases">
        <authorList>
            <person name="Sun Q."/>
            <person name="Mori K."/>
        </authorList>
    </citation>
    <scope>NUCLEOTIDE SEQUENCE [LARGE SCALE GENOMIC DNA]</scope>
    <source>
        <strain evidence="2 3">CECT 9424</strain>
    </source>
</reference>
<feature type="transmembrane region" description="Helical" evidence="1">
    <location>
        <begin position="239"/>
        <end position="259"/>
    </location>
</feature>
<dbReference type="Gene3D" id="3.30.420.380">
    <property type="match status" value="1"/>
</dbReference>
<proteinExistence type="predicted"/>
<keyword evidence="1" id="KW-1133">Transmembrane helix</keyword>
<evidence type="ECO:0008006" key="4">
    <source>
        <dbReference type="Google" id="ProtNLM"/>
    </source>
</evidence>
<protein>
    <recommendedName>
        <fullName evidence="4">GspL cytoplasmic actin-ATPase-like region</fullName>
    </recommendedName>
</protein>
<accession>A0ABV5HW99</accession>
<dbReference type="Proteomes" id="UP001589670">
    <property type="component" value="Unassembled WGS sequence"/>
</dbReference>
<evidence type="ECO:0000313" key="3">
    <source>
        <dbReference type="Proteomes" id="UP001589670"/>
    </source>
</evidence>
<gene>
    <name evidence="2" type="ORF">ACFFU4_02885</name>
</gene>
<sequence length="399" mass="41686">MTALSRRRSAPAASSLAIHAIGEAAPLPDGAFVATVPGEDAPLLPLDLPPGLKGIARERVARRQLRDAGCAAGLDTRPARLGPGREAWARMLVCDGTRRVDWAARVAEAGRRCRAVLPDYLALPAAPDLWVIETGAAGMVRARIGVRDGFSAEPDLARALLEEAAGTAPPGAILRRGAPDAPLDDWLVTLDVPVCDGDDALAAEGIAPPVRFAHGELALDLARDPEAQRAAMRTGLRRIAAALVLALGGFGFWAASVQIETDRLRDLDRSYRANTEDMLRAGLVPSGPVLDIRAQAGAALARARAEAEAARTRSRPLDVLRAAGEVLAKHEPRVTRASFQPGLGLVIDLEIGDFAALDALVGDLAAAGTEARVARSVAREGRGVEAVLALAATRAEAGQ</sequence>
<dbReference type="RefSeq" id="WP_377066868.1">
    <property type="nucleotide sequence ID" value="NZ_JBHMEC010000004.1"/>
</dbReference>
<evidence type="ECO:0000256" key="1">
    <source>
        <dbReference type="SAM" id="Phobius"/>
    </source>
</evidence>
<name>A0ABV5HW99_9RHOB</name>
<keyword evidence="3" id="KW-1185">Reference proteome</keyword>